<dbReference type="VEuPathDB" id="TriTrypDB:TCDM_03408"/>
<dbReference type="VEuPathDB" id="TriTrypDB:TcCLB.506999.50"/>
<dbReference type="VEuPathDB" id="TriTrypDB:ECC02_001229"/>
<organism evidence="4 5">
    <name type="scientific">Trypanosoma cruzi</name>
    <dbReference type="NCBI Taxonomy" id="5693"/>
    <lineage>
        <taxon>Eukaryota</taxon>
        <taxon>Discoba</taxon>
        <taxon>Euglenozoa</taxon>
        <taxon>Kinetoplastea</taxon>
        <taxon>Metakinetoplastina</taxon>
        <taxon>Trypanosomatida</taxon>
        <taxon>Trypanosomatidae</taxon>
        <taxon>Trypanosoma</taxon>
        <taxon>Schizotrypanum</taxon>
    </lineage>
</organism>
<name>A0A2V2XUZ8_TRYCR</name>
<dbReference type="PANTHER" id="PTHR42912">
    <property type="entry name" value="METHYLTRANSFERASE"/>
    <property type="match status" value="1"/>
</dbReference>
<reference evidence="4 5" key="1">
    <citation type="journal article" date="2018" name="Microb. Genom.">
        <title>Expanding an expanded genome: long-read sequencing of Trypanosoma cruzi.</title>
        <authorList>
            <person name="Berna L."/>
            <person name="Rodriguez M."/>
            <person name="Chiribao M.L."/>
            <person name="Parodi-Talice A."/>
            <person name="Pita S."/>
            <person name="Rijo G."/>
            <person name="Alvarez-Valin F."/>
            <person name="Robello C."/>
        </authorList>
    </citation>
    <scope>NUCLEOTIDE SEQUENCE [LARGE SCALE GENOMIC DNA]</scope>
    <source>
        <strain evidence="4 5">TCC</strain>
    </source>
</reference>
<dbReference type="AlphaFoldDB" id="A0A2V2XUZ8"/>
<evidence type="ECO:0000313" key="4">
    <source>
        <dbReference type="EMBL" id="PWV21824.1"/>
    </source>
</evidence>
<keyword evidence="2" id="KW-0812">Transmembrane</keyword>
<dbReference type="InterPro" id="IPR050508">
    <property type="entry name" value="Methyltransf_Superfamily"/>
</dbReference>
<keyword evidence="2" id="KW-1133">Transmembrane helix</keyword>
<feature type="region of interest" description="Disordered" evidence="1">
    <location>
        <begin position="26"/>
        <end position="66"/>
    </location>
</feature>
<dbReference type="EMBL" id="PRFC01000001">
    <property type="protein sequence ID" value="PWV21824.1"/>
    <property type="molecule type" value="Genomic_DNA"/>
</dbReference>
<keyword evidence="2" id="KW-0472">Membrane</keyword>
<gene>
    <name evidence="4" type="ORF">C3747_1g36</name>
</gene>
<dbReference type="VEuPathDB" id="TriTrypDB:BCY84_13910"/>
<dbReference type="SUPFAM" id="SSF53335">
    <property type="entry name" value="S-adenosyl-L-methionine-dependent methyltransferases"/>
    <property type="match status" value="1"/>
</dbReference>
<feature type="domain" description="Methyltransferase type 11" evidence="3">
    <location>
        <begin position="199"/>
        <end position="295"/>
    </location>
</feature>
<evidence type="ECO:0000313" key="5">
    <source>
        <dbReference type="Proteomes" id="UP000246078"/>
    </source>
</evidence>
<dbReference type="VEuPathDB" id="TriTrypDB:TcYC6_0067940"/>
<dbReference type="CDD" id="cd02440">
    <property type="entry name" value="AdoMet_MTases"/>
    <property type="match status" value="1"/>
</dbReference>
<sequence>MWLRRLPPTHSGAACSVTVLARWCSTQSGRGPEGKESSSKETTTTEGKSEGLSLTNTNSSVEKKGGFLQPSDDVVLEYARHALEREGRDKKPEAVIWQWDTTYSPILSKGKQNFYDYTDDIPKHVKPFWHHEYYQQREYFRLQREKRPLREQLKTWGIVVACLSVAGAALTLIRVWVEQPREIRELREELLQQTYGKVLELAAGHGQNIGAYPYAVHEVIMCDSNAQQLQALRYRLPRTSYPKYDVRRVRSENLDIFADGEFDCVVDMFGLCHLHDPVKALRQMQRVVKPSGLILLLEHGSSPYPPVNWFLSYFEQRHKVNTHGCKWNLPIREFLRESRLEVKELRNMHYGTTYYVVAYPEVLEAFKDRGAASASALATA</sequence>
<dbReference type="VEuPathDB" id="TriTrypDB:TcBrA4_0063500"/>
<dbReference type="VEuPathDB" id="TriTrypDB:TcG_02080"/>
<dbReference type="OMA" id="IPEAIVW"/>
<dbReference type="VEuPathDB" id="TriTrypDB:TCSYLVIO_001344"/>
<dbReference type="GO" id="GO:0008757">
    <property type="term" value="F:S-adenosylmethionine-dependent methyltransferase activity"/>
    <property type="evidence" value="ECO:0007669"/>
    <property type="project" value="InterPro"/>
</dbReference>
<evidence type="ECO:0000259" key="3">
    <source>
        <dbReference type="Pfam" id="PF08241"/>
    </source>
</evidence>
<dbReference type="VEuPathDB" id="TriTrypDB:C4B63_2g26"/>
<dbReference type="PANTHER" id="PTHR42912:SF15">
    <property type="entry name" value="METHYLTRANSFERASE TYPE 11 DOMAIN-CONTAINING PROTEIN"/>
    <property type="match status" value="1"/>
</dbReference>
<comment type="caution">
    <text evidence="4">The sequence shown here is derived from an EMBL/GenBank/DDBJ whole genome shotgun (WGS) entry which is preliminary data.</text>
</comment>
<dbReference type="InterPro" id="IPR013216">
    <property type="entry name" value="Methyltransf_11"/>
</dbReference>
<proteinExistence type="predicted"/>
<dbReference type="VEuPathDB" id="TriTrypDB:TcCLB.510759.150"/>
<evidence type="ECO:0000256" key="1">
    <source>
        <dbReference type="SAM" id="MobiDB-lite"/>
    </source>
</evidence>
<dbReference type="SMR" id="A0A2V2XUZ8"/>
<accession>A0A2V2XUZ8</accession>
<protein>
    <recommendedName>
        <fullName evidence="3">Methyltransferase type 11 domain-containing protein</fullName>
    </recommendedName>
</protein>
<dbReference type="InterPro" id="IPR029063">
    <property type="entry name" value="SAM-dependent_MTases_sf"/>
</dbReference>
<dbReference type="VEuPathDB" id="TriTrypDB:C3747_1g36"/>
<dbReference type="Pfam" id="PF08241">
    <property type="entry name" value="Methyltransf_11"/>
    <property type="match status" value="1"/>
</dbReference>
<dbReference type="Gene3D" id="3.40.50.150">
    <property type="entry name" value="Vaccinia Virus protein VP39"/>
    <property type="match status" value="1"/>
</dbReference>
<dbReference type="FunFam" id="3.40.50.150:FF:000349">
    <property type="entry name" value="Methyltransferase domain containing protein"/>
    <property type="match status" value="1"/>
</dbReference>
<dbReference type="OrthoDB" id="416496at2759"/>
<dbReference type="Proteomes" id="UP000246078">
    <property type="component" value="Unassembled WGS sequence"/>
</dbReference>
<evidence type="ECO:0000256" key="2">
    <source>
        <dbReference type="SAM" id="Phobius"/>
    </source>
</evidence>
<dbReference type="VEuPathDB" id="TriTrypDB:Tc_MARK_4560"/>
<feature type="transmembrane region" description="Helical" evidence="2">
    <location>
        <begin position="156"/>
        <end position="177"/>
    </location>
</feature>
<dbReference type="VEuPathDB" id="TriTrypDB:TcCL_NonESM00355"/>